<keyword evidence="6 12" id="KW-0067">ATP-binding</keyword>
<dbReference type="FunFam" id="3.40.50.300:FF:000287">
    <property type="entry name" value="Multidrug ABC transporter ATP-binding protein"/>
    <property type="match status" value="1"/>
</dbReference>
<dbReference type="InterPro" id="IPR011527">
    <property type="entry name" value="ABC1_TM_dom"/>
</dbReference>
<dbReference type="Pfam" id="PF00005">
    <property type="entry name" value="ABC_tran"/>
    <property type="match status" value="1"/>
</dbReference>
<dbReference type="GO" id="GO:0005886">
    <property type="term" value="C:plasma membrane"/>
    <property type="evidence" value="ECO:0007669"/>
    <property type="project" value="UniProtKB-SubCell"/>
</dbReference>
<dbReference type="GO" id="GO:0016887">
    <property type="term" value="F:ATP hydrolysis activity"/>
    <property type="evidence" value="ECO:0007669"/>
    <property type="project" value="InterPro"/>
</dbReference>
<evidence type="ECO:0000256" key="5">
    <source>
        <dbReference type="ARBA" id="ARBA00022741"/>
    </source>
</evidence>
<evidence type="ECO:0000256" key="6">
    <source>
        <dbReference type="ARBA" id="ARBA00022840"/>
    </source>
</evidence>
<evidence type="ECO:0000313" key="12">
    <source>
        <dbReference type="EMBL" id="MCS4035445.1"/>
    </source>
</evidence>
<dbReference type="Proteomes" id="UP001155040">
    <property type="component" value="Unassembled WGS sequence"/>
</dbReference>
<evidence type="ECO:0000256" key="4">
    <source>
        <dbReference type="ARBA" id="ARBA00022692"/>
    </source>
</evidence>
<reference evidence="12" key="1">
    <citation type="submission" date="2022-08" db="EMBL/GenBank/DDBJ databases">
        <title>Genomic Encyclopedia of Type Strains, Phase V (KMG-V): Genome sequencing to study the core and pangenomes of soil and plant-associated prokaryotes.</title>
        <authorList>
            <person name="Whitman W."/>
        </authorList>
    </citation>
    <scope>NUCLEOTIDE SEQUENCE</scope>
    <source>
        <strain evidence="12">SP3012</strain>
    </source>
</reference>
<keyword evidence="5" id="KW-0547">Nucleotide-binding</keyword>
<keyword evidence="7 9" id="KW-1133">Transmembrane helix</keyword>
<keyword evidence="2" id="KW-0813">Transport</keyword>
<organism evidence="12 13">
    <name type="scientific">Salinibacter ruber</name>
    <dbReference type="NCBI Taxonomy" id="146919"/>
    <lineage>
        <taxon>Bacteria</taxon>
        <taxon>Pseudomonadati</taxon>
        <taxon>Rhodothermota</taxon>
        <taxon>Rhodothermia</taxon>
        <taxon>Rhodothermales</taxon>
        <taxon>Salinibacteraceae</taxon>
        <taxon>Salinibacter</taxon>
    </lineage>
</organism>
<evidence type="ECO:0000256" key="3">
    <source>
        <dbReference type="ARBA" id="ARBA00022475"/>
    </source>
</evidence>
<dbReference type="CDD" id="cd18544">
    <property type="entry name" value="ABC_6TM_TmrA_like"/>
    <property type="match status" value="1"/>
</dbReference>
<evidence type="ECO:0000256" key="9">
    <source>
        <dbReference type="SAM" id="Phobius"/>
    </source>
</evidence>
<dbReference type="Gene3D" id="1.20.1560.10">
    <property type="entry name" value="ABC transporter type 1, transmembrane domain"/>
    <property type="match status" value="1"/>
</dbReference>
<feature type="domain" description="ABC transporter" evidence="10">
    <location>
        <begin position="359"/>
        <end position="598"/>
    </location>
</feature>
<dbReference type="GO" id="GO:0015421">
    <property type="term" value="F:ABC-type oligopeptide transporter activity"/>
    <property type="evidence" value="ECO:0007669"/>
    <property type="project" value="TreeGrafter"/>
</dbReference>
<evidence type="ECO:0000256" key="8">
    <source>
        <dbReference type="ARBA" id="ARBA00023136"/>
    </source>
</evidence>
<dbReference type="FunFam" id="1.20.1560.10:FF:000011">
    <property type="entry name" value="Multidrug ABC transporter ATP-binding protein"/>
    <property type="match status" value="1"/>
</dbReference>
<accession>A0A9X2UIP4</accession>
<keyword evidence="8 9" id="KW-0472">Membrane</keyword>
<evidence type="ECO:0000259" key="10">
    <source>
        <dbReference type="PROSITE" id="PS50893"/>
    </source>
</evidence>
<dbReference type="InterPro" id="IPR036640">
    <property type="entry name" value="ABC1_TM_sf"/>
</dbReference>
<dbReference type="InterPro" id="IPR039421">
    <property type="entry name" value="Type_1_exporter"/>
</dbReference>
<evidence type="ECO:0000256" key="2">
    <source>
        <dbReference type="ARBA" id="ARBA00022448"/>
    </source>
</evidence>
<dbReference type="InterPro" id="IPR027417">
    <property type="entry name" value="P-loop_NTPase"/>
</dbReference>
<feature type="transmembrane region" description="Helical" evidence="9">
    <location>
        <begin position="77"/>
        <end position="98"/>
    </location>
</feature>
<dbReference type="AlphaFoldDB" id="A0A9X2UIP4"/>
<dbReference type="GO" id="GO:0005524">
    <property type="term" value="F:ATP binding"/>
    <property type="evidence" value="ECO:0007669"/>
    <property type="project" value="UniProtKB-KW"/>
</dbReference>
<feature type="domain" description="ABC transmembrane type-1" evidence="11">
    <location>
        <begin position="42"/>
        <end position="325"/>
    </location>
</feature>
<dbReference type="SUPFAM" id="SSF90123">
    <property type="entry name" value="ABC transporter transmembrane region"/>
    <property type="match status" value="1"/>
</dbReference>
<dbReference type="EMBL" id="JANUBF010000002">
    <property type="protein sequence ID" value="MCS4035445.1"/>
    <property type="molecule type" value="Genomic_DNA"/>
</dbReference>
<dbReference type="PANTHER" id="PTHR43394">
    <property type="entry name" value="ATP-DEPENDENT PERMEASE MDL1, MITOCHONDRIAL"/>
    <property type="match status" value="1"/>
</dbReference>
<dbReference type="InterPro" id="IPR003593">
    <property type="entry name" value="AAA+_ATPase"/>
</dbReference>
<evidence type="ECO:0000259" key="11">
    <source>
        <dbReference type="PROSITE" id="PS50929"/>
    </source>
</evidence>
<dbReference type="Gene3D" id="3.40.50.300">
    <property type="entry name" value="P-loop containing nucleotide triphosphate hydrolases"/>
    <property type="match status" value="1"/>
</dbReference>
<dbReference type="InterPro" id="IPR003439">
    <property type="entry name" value="ABC_transporter-like_ATP-bd"/>
</dbReference>
<proteinExistence type="predicted"/>
<dbReference type="PROSITE" id="PS50929">
    <property type="entry name" value="ABC_TM1F"/>
    <property type="match status" value="1"/>
</dbReference>
<evidence type="ECO:0000313" key="13">
    <source>
        <dbReference type="Proteomes" id="UP001155040"/>
    </source>
</evidence>
<evidence type="ECO:0000256" key="1">
    <source>
        <dbReference type="ARBA" id="ARBA00004651"/>
    </source>
</evidence>
<comment type="caution">
    <text evidence="12">The sequence shown here is derived from an EMBL/GenBank/DDBJ whole genome shotgun (WGS) entry which is preliminary data.</text>
</comment>
<evidence type="ECO:0000256" key="7">
    <source>
        <dbReference type="ARBA" id="ARBA00022989"/>
    </source>
</evidence>
<feature type="transmembrane region" description="Helical" evidence="9">
    <location>
        <begin position="179"/>
        <end position="199"/>
    </location>
</feature>
<sequence length="619" mass="70167">MADDASDDHFESEDTVDEVNTFDGRLIRRLGQYLTPYAGYIVLALAITLGASFLGPLRPWLVQKGIDNYIVVGDLEGLQYIILYLVLALVGEGILSFGENYLTQWIGQQAIYDLRTTLFRHVEGQSLAYFDRTPVGRVITRTTSDVEALSDALSSGLVSVLGDLFKLVFIAYFMFTLNWMLAVVTLLVMPLMVWVTFWFRRNVREQYRETRKQMARINSFIQEHVTGMHIVQLFNREDEEEDRFEGINDKHRAAHLHTIFYYAIFWPSIEFISNLALAAVLWFGGFRALGGSALTLGVLVAFIQYARQFFRPIRDLSNQYDTLQKAMAGAERVFSLLDTDESIEAPSAPVELDAVEGTIEFENVWFAYEEDDAGTPDWVLEDVSFRVEPGEMAALVGATGAGKSTVMNLLLRFYEIQRGQIRVDGHDIRDLRLRDLREHIGLIPQDVFLFSGSVRRNLTLDDPSIDEATMRRAAETVQADQLIERLPDGYDQDVKERGSSLSRGQRQLLAFVRALLYDPDVMVLDEATSSVDTETEALIQRALERVTEGRTTLAIAHRLSTIQDADKILVMHKGEIRERGTHQELLAADGLYRKLYDLQYADQVAPRGDGARTDQRVQT</sequence>
<feature type="transmembrane region" description="Helical" evidence="9">
    <location>
        <begin position="259"/>
        <end position="282"/>
    </location>
</feature>
<keyword evidence="3" id="KW-1003">Cell membrane</keyword>
<protein>
    <submittedName>
        <fullName evidence="12">ATP-binding cassette subfamily B protein</fullName>
    </submittedName>
</protein>
<dbReference type="PROSITE" id="PS50893">
    <property type="entry name" value="ABC_TRANSPORTER_2"/>
    <property type="match status" value="1"/>
</dbReference>
<comment type="subcellular location">
    <subcellularLocation>
        <location evidence="1">Cell membrane</location>
        <topology evidence="1">Multi-pass membrane protein</topology>
    </subcellularLocation>
</comment>
<name>A0A9X2UIP4_9BACT</name>
<keyword evidence="4 9" id="KW-0812">Transmembrane</keyword>
<dbReference type="Pfam" id="PF00664">
    <property type="entry name" value="ABC_membrane"/>
    <property type="match status" value="1"/>
</dbReference>
<feature type="transmembrane region" description="Helical" evidence="9">
    <location>
        <begin position="152"/>
        <end position="173"/>
    </location>
</feature>
<dbReference type="RefSeq" id="WP_259046979.1">
    <property type="nucleotide sequence ID" value="NZ_JANTZY010000003.1"/>
</dbReference>
<dbReference type="SUPFAM" id="SSF52540">
    <property type="entry name" value="P-loop containing nucleoside triphosphate hydrolases"/>
    <property type="match status" value="1"/>
</dbReference>
<feature type="transmembrane region" description="Helical" evidence="9">
    <location>
        <begin position="288"/>
        <end position="306"/>
    </location>
</feature>
<gene>
    <name evidence="12" type="ORF">GGQ01_000489</name>
</gene>
<feature type="transmembrane region" description="Helical" evidence="9">
    <location>
        <begin position="37"/>
        <end position="57"/>
    </location>
</feature>
<dbReference type="SMART" id="SM00382">
    <property type="entry name" value="AAA"/>
    <property type="match status" value="1"/>
</dbReference>
<dbReference type="PANTHER" id="PTHR43394:SF1">
    <property type="entry name" value="ATP-BINDING CASSETTE SUB-FAMILY B MEMBER 10, MITOCHONDRIAL"/>
    <property type="match status" value="1"/>
</dbReference>